<protein>
    <submittedName>
        <fullName evidence="1">Uncharacterized protein</fullName>
    </submittedName>
</protein>
<organism evidence="1">
    <name type="scientific">uncultured delta proteobacterium</name>
    <dbReference type="NCBI Taxonomy" id="34034"/>
    <lineage>
        <taxon>Bacteria</taxon>
        <taxon>Deltaproteobacteria</taxon>
        <taxon>environmental samples</taxon>
    </lineage>
</organism>
<reference evidence="1" key="1">
    <citation type="submission" date="2016-04" db="EMBL/GenBank/DDBJ databases">
        <authorList>
            <person name="Evans L.H."/>
            <person name="Alamgir A."/>
            <person name="Owens N."/>
            <person name="Weber N.D."/>
            <person name="Virtaneva K."/>
            <person name="Barbian K."/>
            <person name="Babar A."/>
            <person name="Rosenke K."/>
        </authorList>
    </citation>
    <scope>NUCLEOTIDE SEQUENCE</scope>
    <source>
        <strain evidence="1">86</strain>
    </source>
</reference>
<sequence length="324" mass="37201">MRNVFKMLAMKEAEEAKPVVDSEIEPSGFWEMEDFEETVAKGLILQYETTRHANDKRNCPEFHIPFGEAQALLRKTGCYFAPNDRAYYAGFGIQPDVDGIPSYAAFSSKNPRESSNTGEYGWTTVLRRILPAKGKSKPQLPRGWFCDRSYQYLFEQVHFYPGSNGMAVGRMMLALSEEGEPIPVYINRVVWNGFRDIRVKDYGHDGNIVPGLSNWSERGVIALFYWCDRVNMFNVMAQEGEAKALFGIYESQIKSLFYARKLPMTTTGRKRPILHWVKAHQRRIKEGIDIDIRKHLRGESEFEMNGTKFAIVSPHRDTANQGLF</sequence>
<gene>
    <name evidence="1" type="ORF">KL86DPRO_40018</name>
</gene>
<name>A0A212K8Q9_9DELT</name>
<proteinExistence type="predicted"/>
<dbReference type="AlphaFoldDB" id="A0A212K8Q9"/>
<accession>A0A212K8Q9</accession>
<evidence type="ECO:0000313" key="1">
    <source>
        <dbReference type="EMBL" id="SBW08101.1"/>
    </source>
</evidence>
<dbReference type="EMBL" id="FLUQ01000004">
    <property type="protein sequence ID" value="SBW08101.1"/>
    <property type="molecule type" value="Genomic_DNA"/>
</dbReference>